<gene>
    <name evidence="4" type="primary">hsdR</name>
    <name evidence="4" type="ORF">HME7025_01187</name>
</gene>
<dbReference type="Pfam" id="PF22292">
    <property type="entry name" value="DUF6965"/>
    <property type="match status" value="1"/>
</dbReference>
<feature type="domain" description="Zinc beta-ribbon finger putative" evidence="2">
    <location>
        <begin position="4"/>
        <end position="69"/>
    </location>
</feature>
<proteinExistence type="predicted"/>
<evidence type="ECO:0000259" key="3">
    <source>
        <dbReference type="Pfam" id="PF22292"/>
    </source>
</evidence>
<name>A0A2S2DVF8_9BACT</name>
<dbReference type="AlphaFoldDB" id="A0A2S2DVF8"/>
<sequence>MIEHRYILEPYKGMNTRYRCPSCQQRNKTFSLYIDTETGEHLHPSVGRCNRESNCGHHYTPKQYFQDNNISFDIPQPKAYKPRPFTPQPKPASFIPVGVFKQSLQIDITVLQVAETNHFVQFLINLFGVEVASQLVSRYFIATSKHWNGATVFWQIDTQGKVRTGKIMLYSPTTGKRVKSLELPVYWVHKALKQPEYELRQCLFGEHLLIDKTKPVAIVESEKTAVIASVYFPQFIWVAVGSLTNLNAEKCSILKGRTVTLFPDLNGFDKWSSKAKELSHLAIFTVSYLLERKATEAEKKQGFDLADYLIKDDYKAFVLSEPETTEHPPADQPLVEVIRIKQPEQPKPESWEHDIFELENYFAGIVLPTQPVKLNMCSIITDFPLFIESHLGTLRDNNGKQTFLPYLNRLQELKRVLTINVY</sequence>
<keyword evidence="4" id="KW-0378">Hydrolase</keyword>
<evidence type="ECO:0000313" key="4">
    <source>
        <dbReference type="EMBL" id="AWL09050.1"/>
    </source>
</evidence>
<dbReference type="EC" id="3.1.21.3" evidence="4"/>
<dbReference type="Pfam" id="PF19898">
    <property type="entry name" value="DUF6371"/>
    <property type="match status" value="1"/>
</dbReference>
<dbReference type="KEGG" id="psez:HME7025_01187"/>
<dbReference type="EMBL" id="CP029346">
    <property type="protein sequence ID" value="AWL09050.1"/>
    <property type="molecule type" value="Genomic_DNA"/>
</dbReference>
<dbReference type="InterPro" id="IPR054238">
    <property type="entry name" value="DUF6965"/>
</dbReference>
<dbReference type="RefSeq" id="WP_109322756.1">
    <property type="nucleotide sequence ID" value="NZ_CP029346.1"/>
</dbReference>
<feature type="domain" description="DUF6371" evidence="1">
    <location>
        <begin position="117"/>
        <end position="265"/>
    </location>
</feature>
<protein>
    <submittedName>
        <fullName evidence="4">Type I site-specific deoxyribonuclease</fullName>
        <ecNumber evidence="4">3.1.21.3</ecNumber>
    </submittedName>
</protein>
<dbReference type="InterPro" id="IPR047731">
    <property type="entry name" value="Zinc_ribbon_put"/>
</dbReference>
<evidence type="ECO:0000313" key="5">
    <source>
        <dbReference type="Proteomes" id="UP000245468"/>
    </source>
</evidence>
<reference evidence="5" key="1">
    <citation type="submission" date="2018-05" db="EMBL/GenBank/DDBJ databases">
        <title>Pseudarcicella sp. HME7025 Genome sequencing and assembly.</title>
        <authorList>
            <person name="Kim H."/>
            <person name="Kang H."/>
            <person name="Joh K."/>
        </authorList>
    </citation>
    <scope>NUCLEOTIDE SEQUENCE [LARGE SCALE GENOMIC DNA]</scope>
    <source>
        <strain evidence="5">HME7025</strain>
    </source>
</reference>
<dbReference type="Proteomes" id="UP000245468">
    <property type="component" value="Chromosome"/>
</dbReference>
<accession>A0A2S2DVF8</accession>
<feature type="domain" description="DUF6965" evidence="3">
    <location>
        <begin position="355"/>
        <end position="417"/>
    </location>
</feature>
<dbReference type="GO" id="GO:0009035">
    <property type="term" value="F:type I site-specific deoxyribonuclease activity"/>
    <property type="evidence" value="ECO:0007669"/>
    <property type="project" value="UniProtKB-EC"/>
</dbReference>
<dbReference type="Pfam" id="PF21957">
    <property type="entry name" value="Zn_ribbon_16"/>
    <property type="match status" value="1"/>
</dbReference>
<keyword evidence="5" id="KW-1185">Reference proteome</keyword>
<dbReference type="NCBIfam" id="NF040506">
    <property type="entry name" value="PG0870_Nterm"/>
    <property type="match status" value="1"/>
</dbReference>
<evidence type="ECO:0000259" key="1">
    <source>
        <dbReference type="Pfam" id="PF19898"/>
    </source>
</evidence>
<evidence type="ECO:0000259" key="2">
    <source>
        <dbReference type="Pfam" id="PF21957"/>
    </source>
</evidence>
<dbReference type="InterPro" id="IPR045951">
    <property type="entry name" value="DUF6371"/>
</dbReference>
<organism evidence="4 5">
    <name type="scientific">Aquirufa nivalisilvae</name>
    <dbReference type="NCBI Taxonomy" id="2516557"/>
    <lineage>
        <taxon>Bacteria</taxon>
        <taxon>Pseudomonadati</taxon>
        <taxon>Bacteroidota</taxon>
        <taxon>Cytophagia</taxon>
        <taxon>Cytophagales</taxon>
        <taxon>Flectobacillaceae</taxon>
        <taxon>Aquirufa</taxon>
    </lineage>
</organism>